<dbReference type="Gene3D" id="3.40.50.200">
    <property type="entry name" value="Peptidase S8/S53 domain"/>
    <property type="match status" value="1"/>
</dbReference>
<evidence type="ECO:0000259" key="9">
    <source>
        <dbReference type="Pfam" id="PF00082"/>
    </source>
</evidence>
<feature type="active site" description="Charge relay system" evidence="7">
    <location>
        <position position="202"/>
    </location>
</feature>
<comment type="catalytic activity">
    <reaction evidence="5">
        <text>Hydrolysis of proteins with broad specificity for peptide bonds, and a preference for a large uncharged residue in P1. Hydrolyzes peptide amides.</text>
        <dbReference type="EC" id="3.4.21.62"/>
    </reaction>
</comment>
<evidence type="ECO:0000256" key="7">
    <source>
        <dbReference type="PROSITE-ProRule" id="PRU01240"/>
    </source>
</evidence>
<feature type="chain" id="PRO_5029825699" description="subtilisin" evidence="8">
    <location>
        <begin position="27"/>
        <end position="475"/>
    </location>
</feature>
<comment type="caution">
    <text evidence="10">The sequence shown here is derived from an EMBL/GenBank/DDBJ whole genome shotgun (WGS) entry which is preliminary data.</text>
</comment>
<dbReference type="PROSITE" id="PS00136">
    <property type="entry name" value="SUBTILASE_ASP"/>
    <property type="match status" value="1"/>
</dbReference>
<evidence type="ECO:0000256" key="2">
    <source>
        <dbReference type="ARBA" id="ARBA00022670"/>
    </source>
</evidence>
<dbReference type="Pfam" id="PF00082">
    <property type="entry name" value="Peptidase_S8"/>
    <property type="match status" value="1"/>
</dbReference>
<keyword evidence="3 7" id="KW-0378">Hydrolase</keyword>
<evidence type="ECO:0000313" key="10">
    <source>
        <dbReference type="EMBL" id="KAF4708948.1"/>
    </source>
</evidence>
<feature type="active site" description="Charge relay system" evidence="7">
    <location>
        <position position="407"/>
    </location>
</feature>
<keyword evidence="8" id="KW-0732">Signal</keyword>
<reference evidence="10 11" key="1">
    <citation type="submission" date="2020-04" db="EMBL/GenBank/DDBJ databases">
        <title>Perkinsus olseni comparative genomics.</title>
        <authorList>
            <person name="Bogema D.R."/>
        </authorList>
    </citation>
    <scope>NUCLEOTIDE SEQUENCE [LARGE SCALE GENOMIC DNA]</scope>
    <source>
        <strain evidence="10">ATCC PRA-205</strain>
    </source>
</reference>
<evidence type="ECO:0000256" key="5">
    <source>
        <dbReference type="ARBA" id="ARBA00023529"/>
    </source>
</evidence>
<dbReference type="EMBL" id="JABANM010028885">
    <property type="protein sequence ID" value="KAF4708948.1"/>
    <property type="molecule type" value="Genomic_DNA"/>
</dbReference>
<evidence type="ECO:0000256" key="4">
    <source>
        <dbReference type="ARBA" id="ARBA00022825"/>
    </source>
</evidence>
<evidence type="ECO:0000256" key="6">
    <source>
        <dbReference type="ARBA" id="ARBA00023619"/>
    </source>
</evidence>
<proteinExistence type="inferred from homology"/>
<dbReference type="GO" id="GO:0006508">
    <property type="term" value="P:proteolysis"/>
    <property type="evidence" value="ECO:0007669"/>
    <property type="project" value="UniProtKB-KW"/>
</dbReference>
<dbReference type="PROSITE" id="PS51892">
    <property type="entry name" value="SUBTILASE"/>
    <property type="match status" value="1"/>
</dbReference>
<keyword evidence="2 7" id="KW-0645">Protease</keyword>
<dbReference type="Proteomes" id="UP000574390">
    <property type="component" value="Unassembled WGS sequence"/>
</dbReference>
<dbReference type="EC" id="3.4.21.62" evidence="6"/>
<evidence type="ECO:0000256" key="3">
    <source>
        <dbReference type="ARBA" id="ARBA00022801"/>
    </source>
</evidence>
<dbReference type="PANTHER" id="PTHR43806:SF11">
    <property type="entry name" value="CEREVISIN-RELATED"/>
    <property type="match status" value="1"/>
</dbReference>
<dbReference type="InterPro" id="IPR000209">
    <property type="entry name" value="Peptidase_S8/S53_dom"/>
</dbReference>
<evidence type="ECO:0000256" key="1">
    <source>
        <dbReference type="ARBA" id="ARBA00011073"/>
    </source>
</evidence>
<dbReference type="AlphaFoldDB" id="A0A7J6QL07"/>
<dbReference type="InterPro" id="IPR015500">
    <property type="entry name" value="Peptidase_S8_subtilisin-rel"/>
</dbReference>
<feature type="active site" description="Charge relay system" evidence="7">
    <location>
        <position position="236"/>
    </location>
</feature>
<gene>
    <name evidence="10" type="ORF">FOZ62_028288</name>
</gene>
<organism evidence="10 11">
    <name type="scientific">Perkinsus olseni</name>
    <name type="common">Perkinsus atlanticus</name>
    <dbReference type="NCBI Taxonomy" id="32597"/>
    <lineage>
        <taxon>Eukaryota</taxon>
        <taxon>Sar</taxon>
        <taxon>Alveolata</taxon>
        <taxon>Perkinsozoa</taxon>
        <taxon>Perkinsea</taxon>
        <taxon>Perkinsida</taxon>
        <taxon>Perkinsidae</taxon>
        <taxon>Perkinsus</taxon>
    </lineage>
</organism>
<name>A0A7J6QL07_PEROL</name>
<dbReference type="InterPro" id="IPR023827">
    <property type="entry name" value="Peptidase_S8_Asp-AS"/>
</dbReference>
<dbReference type="InterPro" id="IPR050131">
    <property type="entry name" value="Peptidase_S8_subtilisin-like"/>
</dbReference>
<sequence length="475" mass="51260">MPRESSFLRLPAVLIILLLLAVLSVQHETAVVMIRDSRGERVGIEEAFRKHREVMGEKRSSDGESIRLSKCLRFDEKSAVIEKLPTTGIQIVHTGSLECSSSHESICDFVKSLKPDLNYTVAACTDGSEPSSFRMSSAGTDVSMVRAEAGLGAYRSVLKYPPNDPLFSEQRDYFRALGIRQTWKAVRRSGLPRRDVVVAILDSGITPGHPEFEGKVLEGFDASGAWRKSVEDHFGHGTAMVGIIASNTNNGVGIAGIADKVLVRPIRMSEKGTEAAFERVVRAWEAALTFADTDIILYSAGGWFDQDRSIFYKLVLEQAVKNGILVLTSAPNSDNVDGPEEVELPCALAHGISGVLCIAATVTSHPLTALGDATKLASLGMPATNVSYPTPIRDGDVWRYAKGQGSSVAAAAAAGIAVLIKSFKNFTPQEIERILLNSTEGRVRTKAGDEMSYGVLRPDVAIKQAIAEASWARVA</sequence>
<dbReference type="PANTHER" id="PTHR43806">
    <property type="entry name" value="PEPTIDASE S8"/>
    <property type="match status" value="1"/>
</dbReference>
<dbReference type="GO" id="GO:0004252">
    <property type="term" value="F:serine-type endopeptidase activity"/>
    <property type="evidence" value="ECO:0007669"/>
    <property type="project" value="UniProtKB-UniRule"/>
</dbReference>
<feature type="domain" description="Peptidase S8/S53" evidence="9">
    <location>
        <begin position="194"/>
        <end position="445"/>
    </location>
</feature>
<feature type="signal peptide" evidence="8">
    <location>
        <begin position="1"/>
        <end position="26"/>
    </location>
</feature>
<evidence type="ECO:0000313" key="11">
    <source>
        <dbReference type="Proteomes" id="UP000574390"/>
    </source>
</evidence>
<protein>
    <recommendedName>
        <fullName evidence="6">subtilisin</fullName>
        <ecNumber evidence="6">3.4.21.62</ecNumber>
    </recommendedName>
</protein>
<accession>A0A7J6QL07</accession>
<evidence type="ECO:0000256" key="8">
    <source>
        <dbReference type="SAM" id="SignalP"/>
    </source>
</evidence>
<keyword evidence="4 7" id="KW-0720">Serine protease</keyword>
<comment type="similarity">
    <text evidence="1 7">Belongs to the peptidase S8 family.</text>
</comment>
<dbReference type="InterPro" id="IPR036852">
    <property type="entry name" value="Peptidase_S8/S53_dom_sf"/>
</dbReference>
<dbReference type="PRINTS" id="PR00723">
    <property type="entry name" value="SUBTILISIN"/>
</dbReference>
<dbReference type="SUPFAM" id="SSF52743">
    <property type="entry name" value="Subtilisin-like"/>
    <property type="match status" value="1"/>
</dbReference>